<feature type="domain" description="PHD-type" evidence="6">
    <location>
        <begin position="252"/>
        <end position="303"/>
    </location>
</feature>
<dbReference type="InterPro" id="IPR019787">
    <property type="entry name" value="Znf_PHD-finger"/>
</dbReference>
<feature type="domain" description="PHD-type" evidence="7">
    <location>
        <begin position="953"/>
        <end position="1062"/>
    </location>
</feature>
<dbReference type="InterPro" id="IPR050701">
    <property type="entry name" value="Histone_Mod_Regulator"/>
</dbReference>
<organism evidence="8 9">
    <name type="scientific">Trapa incisa</name>
    <dbReference type="NCBI Taxonomy" id="236973"/>
    <lineage>
        <taxon>Eukaryota</taxon>
        <taxon>Viridiplantae</taxon>
        <taxon>Streptophyta</taxon>
        <taxon>Embryophyta</taxon>
        <taxon>Tracheophyta</taxon>
        <taxon>Spermatophyta</taxon>
        <taxon>Magnoliopsida</taxon>
        <taxon>eudicotyledons</taxon>
        <taxon>Gunneridae</taxon>
        <taxon>Pentapetalae</taxon>
        <taxon>rosids</taxon>
        <taxon>malvids</taxon>
        <taxon>Myrtales</taxon>
        <taxon>Lythraceae</taxon>
        <taxon>Trapa</taxon>
    </lineage>
</organism>
<comment type="caution">
    <text evidence="8">The sequence shown here is derived from an EMBL/GenBank/DDBJ whole genome shotgun (WGS) entry which is preliminary data.</text>
</comment>
<dbReference type="SUPFAM" id="SSF57903">
    <property type="entry name" value="FYVE/PHD zinc finger"/>
    <property type="match status" value="2"/>
</dbReference>
<dbReference type="PROSITE" id="PS50016">
    <property type="entry name" value="ZF_PHD_2"/>
    <property type="match status" value="2"/>
</dbReference>
<dbReference type="Pfam" id="PF13832">
    <property type="entry name" value="zf-HC5HC2H_2"/>
    <property type="match status" value="2"/>
</dbReference>
<reference evidence="8 9" key="1">
    <citation type="journal article" date="2023" name="Hortic Res">
        <title>Pangenome of water caltrop reveals structural variations and asymmetric subgenome divergence after allopolyploidization.</title>
        <authorList>
            <person name="Zhang X."/>
            <person name="Chen Y."/>
            <person name="Wang L."/>
            <person name="Yuan Y."/>
            <person name="Fang M."/>
            <person name="Shi L."/>
            <person name="Lu R."/>
            <person name="Comes H.P."/>
            <person name="Ma Y."/>
            <person name="Chen Y."/>
            <person name="Huang G."/>
            <person name="Zhou Y."/>
            <person name="Zheng Z."/>
            <person name="Qiu Y."/>
        </authorList>
    </citation>
    <scope>NUCLEOTIDE SEQUENCE [LARGE SCALE GENOMIC DNA]</scope>
    <source>
        <tissue evidence="8">Roots</tissue>
    </source>
</reference>
<dbReference type="GO" id="GO:0005634">
    <property type="term" value="C:nucleus"/>
    <property type="evidence" value="ECO:0007669"/>
    <property type="project" value="UniProtKB-ARBA"/>
</dbReference>
<feature type="domain" description="PHD-type" evidence="6">
    <location>
        <begin position="887"/>
        <end position="936"/>
    </location>
</feature>
<evidence type="ECO:0000256" key="3">
    <source>
        <dbReference type="ARBA" id="ARBA00022833"/>
    </source>
</evidence>
<evidence type="ECO:0000256" key="2">
    <source>
        <dbReference type="ARBA" id="ARBA00022771"/>
    </source>
</evidence>
<dbReference type="CDD" id="cd15571">
    <property type="entry name" value="ePHD"/>
    <property type="match status" value="1"/>
</dbReference>
<feature type="region of interest" description="Disordered" evidence="5">
    <location>
        <begin position="53"/>
        <end position="118"/>
    </location>
</feature>
<feature type="compositionally biased region" description="Polar residues" evidence="5">
    <location>
        <begin position="1151"/>
        <end position="1163"/>
    </location>
</feature>
<dbReference type="InterPro" id="IPR011011">
    <property type="entry name" value="Znf_FYVE_PHD"/>
</dbReference>
<dbReference type="Gene3D" id="3.30.40.10">
    <property type="entry name" value="Zinc/RING finger domain, C3HC4 (zinc finger)"/>
    <property type="match status" value="4"/>
</dbReference>
<dbReference type="InterPro" id="IPR013083">
    <property type="entry name" value="Znf_RING/FYVE/PHD"/>
</dbReference>
<feature type="compositionally biased region" description="Low complexity" evidence="5">
    <location>
        <begin position="1208"/>
        <end position="1219"/>
    </location>
</feature>
<protein>
    <recommendedName>
        <fullName evidence="10">PHD finger family protein</fullName>
    </recommendedName>
</protein>
<feature type="region of interest" description="Disordered" evidence="5">
    <location>
        <begin position="1141"/>
        <end position="1241"/>
    </location>
</feature>
<dbReference type="PANTHER" id="PTHR13793">
    <property type="entry name" value="PHD FINGER PROTEINS"/>
    <property type="match status" value="1"/>
</dbReference>
<dbReference type="GO" id="GO:0008270">
    <property type="term" value="F:zinc ion binding"/>
    <property type="evidence" value="ECO:0007669"/>
    <property type="project" value="UniProtKB-KW"/>
</dbReference>
<evidence type="ECO:0000313" key="8">
    <source>
        <dbReference type="EMBL" id="KAK4747465.1"/>
    </source>
</evidence>
<evidence type="ECO:0000256" key="1">
    <source>
        <dbReference type="ARBA" id="ARBA00022723"/>
    </source>
</evidence>
<evidence type="ECO:0000259" key="6">
    <source>
        <dbReference type="PROSITE" id="PS50016"/>
    </source>
</evidence>
<dbReference type="GO" id="GO:0006357">
    <property type="term" value="P:regulation of transcription by RNA polymerase II"/>
    <property type="evidence" value="ECO:0007669"/>
    <property type="project" value="TreeGrafter"/>
</dbReference>
<proteinExistence type="predicted"/>
<dbReference type="PROSITE" id="PS51805">
    <property type="entry name" value="EPHD"/>
    <property type="match status" value="2"/>
</dbReference>
<accession>A0AAN7GVD6</accession>
<feature type="domain" description="PHD-type" evidence="7">
    <location>
        <begin position="310"/>
        <end position="431"/>
    </location>
</feature>
<dbReference type="PROSITE" id="PS01359">
    <property type="entry name" value="ZF_PHD_1"/>
    <property type="match status" value="1"/>
</dbReference>
<keyword evidence="9" id="KW-1185">Reference proteome</keyword>
<dbReference type="EMBL" id="JAXIOK010000019">
    <property type="protein sequence ID" value="KAK4747465.1"/>
    <property type="molecule type" value="Genomic_DNA"/>
</dbReference>
<dbReference type="Proteomes" id="UP001345219">
    <property type="component" value="Chromosome 12"/>
</dbReference>
<evidence type="ECO:0000313" key="9">
    <source>
        <dbReference type="Proteomes" id="UP001345219"/>
    </source>
</evidence>
<sequence length="1303" mass="143585">MTGGRCQFQGRETRVGMRVEYGRGAEERTIPISVASQMPGFDVDFFSQARKALSERSPADIQEDGPSVPSTTLHTLPSELAALLKNPESKKRNKKSLSSGDNKKKKKSTRPGERSRGRDIWDETEDYFRGLTLDDIDTLAKVTSGSSLVAVDTPLLQHFGSVNAVDDAEGSNLGDDGRAVHREDGGDMKFDSVEEERVCSISGSCHDSLAWLLGCRNKIYLTTERPSKKRKLLGSDAGLEKVFVASPCEDNSTLCDFCCQGAGNTDSNRLIICSSCRVVVHKKCYGVTGEVDQSWLCSRCKQKVNQSGSDYSCVLCSKQGGALKPVQSTFGTGGPLEFAHLFCSQWMPELHIDNLARMDPIIGMEKMAETRRKLLCNICKIKCGVCLRCSHGTCRASFHPICAREARHRMEIWGRFGDDNVELRAFCSKHSETQPCSRQLRIDISVITASIDSTNNSPPGKLSVKEAHSSELSCRNGDESTMQLEEPDSSEASECSELQDIPLDSVKSAFVCNSGREAWQLKSSKEEEAKGSDPLNLLPLLKKLIDGGKVSLRSIASDVGMSFDSLAAKLAGDQLVPDMRYKLVKWLQSHAYLASVSDDTAHPVAVKSVPPRRRTKSNMRIMNNDGNLPSSDDIPAVDNINHVLEEADESAQLSLTDVHDKQKTEDFNFDNSLAGDSKVHKDSNEGETCHGLISAMDMEDSNLHSKHLECKSPNCGSGGREIDRLAKARKMGLLELSPDDEVEGEIIYSQHRLLCNINARRATSDTLIRSVGEFLPQELDAAHSKNWDAVLLNRYLYERREAKKQGRKERKHKEAQAILAAATAAAAASSRSSSFRKDLLDESANQEMLLNINVTNGRRGPSSSAILSRAGMQRDSERNTDAGNEYTKACDICSRPEKIMNPILVCSSCKVAVHLDCYRNVRESTGPWHCELCEQLKCSGVLDAEFWDKFSSAAECAICGGTTGAFRKTTSGQWIHAFCAEWVFEGTFRRGQVDPVLGMDTISKGLDECNVCHHKYGVCMKCNYANCHGTFHPSCARSNGLFMIVKLIGGKLVHKAYCMKHSPEQKAKVESERYGLEEMKSIKQIRVELEKLRLLCERIVKREKVKREIILCSHEILSMKRSMAARLALAQSSFFLPSTDLSSDSATTTSVNNRSGSEATAVQRSDDMTVDSLLAGKRRPRVTFSIGGSGHDQGTDGISRSHEKNSTPKPGGKAPVPGKTIPKRLLPPTASRNLSDDGEMRLQHKKRTETLEKELVMTSDQADLKNKLLPKGYAYVPSDSILPKDKWTNREPSSPGETLEDGG</sequence>
<keyword evidence="3" id="KW-0862">Zinc</keyword>
<feature type="region of interest" description="Disordered" evidence="5">
    <location>
        <begin position="860"/>
        <end position="880"/>
    </location>
</feature>
<evidence type="ECO:0000256" key="4">
    <source>
        <dbReference type="PROSITE-ProRule" id="PRU00146"/>
    </source>
</evidence>
<gene>
    <name evidence="8" type="ORF">SAY87_014051</name>
</gene>
<evidence type="ECO:0000259" key="7">
    <source>
        <dbReference type="PROSITE" id="PS51805"/>
    </source>
</evidence>
<evidence type="ECO:0008006" key="10">
    <source>
        <dbReference type="Google" id="ProtNLM"/>
    </source>
</evidence>
<evidence type="ECO:0000256" key="5">
    <source>
        <dbReference type="SAM" id="MobiDB-lite"/>
    </source>
</evidence>
<dbReference type="Pfam" id="PF13831">
    <property type="entry name" value="PHD_2"/>
    <property type="match status" value="2"/>
</dbReference>
<feature type="region of interest" description="Disordered" evidence="5">
    <location>
        <begin position="1278"/>
        <end position="1303"/>
    </location>
</feature>
<keyword evidence="2 4" id="KW-0863">Zinc-finger</keyword>
<feature type="compositionally biased region" description="Low complexity" evidence="5">
    <location>
        <begin position="1141"/>
        <end position="1150"/>
    </location>
</feature>
<name>A0AAN7GVD6_9MYRT</name>
<dbReference type="InterPro" id="IPR019786">
    <property type="entry name" value="Zinc_finger_PHD-type_CS"/>
</dbReference>
<dbReference type="PANTHER" id="PTHR13793:SF107">
    <property type="entry name" value="BROMODOMAIN-CONTAINING PROTEIN HOMOLOG"/>
    <property type="match status" value="1"/>
</dbReference>
<dbReference type="InterPro" id="IPR001965">
    <property type="entry name" value="Znf_PHD"/>
</dbReference>
<dbReference type="InterPro" id="IPR034732">
    <property type="entry name" value="EPHD"/>
</dbReference>
<keyword evidence="1" id="KW-0479">Metal-binding</keyword>
<dbReference type="SMART" id="SM00249">
    <property type="entry name" value="PHD"/>
    <property type="match status" value="4"/>
</dbReference>